<geneLocation type="chloroplast" evidence="3"/>
<reference evidence="3" key="1">
    <citation type="journal article" date="2002" name="J. Phycol.">
        <title>Phylogenetic relationships among streptophytes as inferred from chloroplast small and large subunit rRNA gene sequences.</title>
        <authorList>
            <person name="Turmel M."/>
            <person name="Ehara M."/>
            <person name="Otis C."/>
            <person name="Lemieux C."/>
        </authorList>
    </citation>
    <scope>NUCLEOTIDE SEQUENCE</scope>
</reference>
<feature type="transmembrane region" description="Helical" evidence="2">
    <location>
        <begin position="35"/>
        <end position="56"/>
    </location>
</feature>
<proteinExistence type="predicted"/>
<feature type="coiled-coil region" evidence="1">
    <location>
        <begin position="404"/>
        <end position="431"/>
    </location>
</feature>
<keyword evidence="2" id="KW-0812">Transmembrane</keyword>
<feature type="transmembrane region" description="Helical" evidence="2">
    <location>
        <begin position="603"/>
        <end position="622"/>
    </location>
</feature>
<evidence type="ECO:0000313" key="3">
    <source>
        <dbReference type="EMBL" id="AAX45895.1"/>
    </source>
</evidence>
<dbReference type="EMBL" id="AY958086">
    <property type="protein sequence ID" value="AAX45895.1"/>
    <property type="molecule type" value="Genomic_DNA"/>
</dbReference>
<keyword evidence="3" id="KW-0150">Chloroplast</keyword>
<organism evidence="3">
    <name type="scientific">Zygnema circumcarinatum</name>
    <name type="common">Green alga</name>
    <dbReference type="NCBI Taxonomy" id="35869"/>
    <lineage>
        <taxon>Eukaryota</taxon>
        <taxon>Viridiplantae</taxon>
        <taxon>Streptophyta</taxon>
        <taxon>Zygnematophyceae</taxon>
        <taxon>Zygnematophycidae</taxon>
        <taxon>Zygnematales</taxon>
        <taxon>Zygnemataceae</taxon>
        <taxon>Zygnema</taxon>
    </lineage>
</organism>
<sequence>MRASSSYSIRLIVVALKRIWILMQLKINGTYVCKLVLFVLIVFLVVFILRLFKNIYHKYALKRHQSHFWLFFRNVFLFLFLLLLAILQTTKMLFSVPKPIKYSIPLHASYNTVIHKKYIPPIRSVKTNVIICTSQITDIKNSLTINASSSSSSNITANSSSKISKRSTLYWESPPKNISYFGTIRNIFKFSYNIIPNMSYVLANIAPKQVKVKKVTLNPVEGSLKKVVVNSVDELETKFYNKQGYYKATSQAAQDLKHNVDFFKQIVEDELATGGSAVTGLSIALHREGVDILSCNKALNEIENLNKIAISDTKTKRGKVNTFNTLCLKEAQAHARRIKRQEYTRDPSPLPSTREDREEYYGLPSNIRSRSLELAAIKQYRRAQAIENLQLRGIVVTEQNCYLVEDEVNRIKQEQRQRKLIETRKENIKKQLNSENFPKRNRHSRRHKTNISKDLNSIVGVGSLTLSSLKLPFFQKDGNNVGIKSAVYTIPDSHKLQMTLLNPKFFKMSLIFHLKEYLFADHIKERINKRLIAINGLIYKVQVIEPDQTLSLYKRNQSDRLLNVNNYQKNNVNVSLQFGGQEISPNHLTQLALVPQPNYTLEIFAQGFVVGVLTSSLLLFVLQRNTTNTNNETGKQF</sequence>
<gene>
    <name evidence="3" type="primary">orf637</name>
</gene>
<reference evidence="3" key="2">
    <citation type="journal article" date="2005" name="BMC Biol.">
        <title>The complete chloroplast DNA sequences of the charophycean green algae Staurastrum and Zygnema reveal that the chloroplast genome underwent extensive changes during the evolution of the Zygnematales.</title>
        <authorList>
            <person name="Turmel M."/>
            <person name="Otis C."/>
            <person name="Lemieux C."/>
        </authorList>
    </citation>
    <scope>NUCLEOTIDE SEQUENCE</scope>
</reference>
<keyword evidence="2" id="KW-0472">Membrane</keyword>
<dbReference type="GeneID" id="4108245"/>
<protein>
    <submittedName>
        <fullName evidence="3">Uncharacterized protein</fullName>
    </submittedName>
</protein>
<keyword evidence="1" id="KW-0175">Coiled coil</keyword>
<dbReference type="AlphaFoldDB" id="Q32RH0"/>
<keyword evidence="3" id="KW-0934">Plastid</keyword>
<accession>Q32RH0</accession>
<evidence type="ECO:0000256" key="1">
    <source>
        <dbReference type="SAM" id="Coils"/>
    </source>
</evidence>
<evidence type="ECO:0000256" key="2">
    <source>
        <dbReference type="SAM" id="Phobius"/>
    </source>
</evidence>
<name>Q32RH0_ZYGCR</name>
<feature type="transmembrane region" description="Helical" evidence="2">
    <location>
        <begin position="68"/>
        <end position="87"/>
    </location>
</feature>
<keyword evidence="2" id="KW-1133">Transmembrane helix</keyword>
<dbReference type="RefSeq" id="YP_636556.1">
    <property type="nucleotide sequence ID" value="NC_008117.1"/>
</dbReference>